<evidence type="ECO:0000313" key="4">
    <source>
        <dbReference type="Proteomes" id="UP000621856"/>
    </source>
</evidence>
<evidence type="ECO:0000313" key="5">
    <source>
        <dbReference type="Proteomes" id="UP000818603"/>
    </source>
</evidence>
<gene>
    <name evidence="3" type="ORF">FF098_012015</name>
    <name evidence="2" type="ORF">GCM10011355_24150</name>
</gene>
<feature type="chain" id="PRO_5035227596" evidence="1">
    <location>
        <begin position="21"/>
        <end position="173"/>
    </location>
</feature>
<dbReference type="AlphaFoldDB" id="A0A8J3A3A9"/>
<dbReference type="RefSeq" id="WP_155140801.1">
    <property type="nucleotide sequence ID" value="NZ_BMGZ01000002.1"/>
</dbReference>
<organism evidence="2 4">
    <name type="scientific">Aquisalinus luteolus</name>
    <dbReference type="NCBI Taxonomy" id="1566827"/>
    <lineage>
        <taxon>Bacteria</taxon>
        <taxon>Pseudomonadati</taxon>
        <taxon>Pseudomonadota</taxon>
        <taxon>Alphaproteobacteria</taxon>
        <taxon>Parvularculales</taxon>
        <taxon>Parvularculaceae</taxon>
        <taxon>Aquisalinus</taxon>
    </lineage>
</organism>
<evidence type="ECO:0000313" key="3">
    <source>
        <dbReference type="EMBL" id="NHK28635.1"/>
    </source>
</evidence>
<comment type="caution">
    <text evidence="2">The sequence shown here is derived from an EMBL/GenBank/DDBJ whole genome shotgun (WGS) entry which is preliminary data.</text>
</comment>
<reference evidence="2" key="3">
    <citation type="submission" date="2020-09" db="EMBL/GenBank/DDBJ databases">
        <authorList>
            <person name="Sun Q."/>
            <person name="Zhou Y."/>
        </authorList>
    </citation>
    <scope>NUCLEOTIDE SEQUENCE</scope>
    <source>
        <strain evidence="2">CGMCC 1.14984</strain>
    </source>
</reference>
<keyword evidence="5" id="KW-1185">Reference proteome</keyword>
<dbReference type="Proteomes" id="UP000621856">
    <property type="component" value="Unassembled WGS sequence"/>
</dbReference>
<proteinExistence type="predicted"/>
<reference evidence="3 5" key="2">
    <citation type="submission" date="2020-02" db="EMBL/GenBank/DDBJ databases">
        <title>Genome sequence of Parvularcula flava strain NH6-79.</title>
        <authorList>
            <person name="Abdul Karim M.H."/>
            <person name="Lam M.Q."/>
            <person name="Chen S.J."/>
            <person name="Yahya A."/>
            <person name="Shahir S."/>
            <person name="Shamsir M.S."/>
            <person name="Chong C.S."/>
        </authorList>
    </citation>
    <scope>NUCLEOTIDE SEQUENCE [LARGE SCALE GENOMIC DNA]</scope>
    <source>
        <strain evidence="3 5">NH6-79</strain>
    </source>
</reference>
<accession>A0A8J3A3A9</accession>
<protein>
    <submittedName>
        <fullName evidence="2">Uncharacterized protein</fullName>
    </submittedName>
</protein>
<dbReference type="EMBL" id="BMGZ01000002">
    <property type="protein sequence ID" value="GGH99068.1"/>
    <property type="molecule type" value="Genomic_DNA"/>
</dbReference>
<feature type="signal peptide" evidence="1">
    <location>
        <begin position="1"/>
        <end position="20"/>
    </location>
</feature>
<name>A0A8J3A3A9_9PROT</name>
<reference evidence="2" key="1">
    <citation type="journal article" date="2014" name="Int. J. Syst. Evol. Microbiol.">
        <title>Complete genome sequence of Corynebacterium casei LMG S-19264T (=DSM 44701T), isolated from a smear-ripened cheese.</title>
        <authorList>
            <consortium name="US DOE Joint Genome Institute (JGI-PGF)"/>
            <person name="Walter F."/>
            <person name="Albersmeier A."/>
            <person name="Kalinowski J."/>
            <person name="Ruckert C."/>
        </authorList>
    </citation>
    <scope>NUCLEOTIDE SEQUENCE</scope>
    <source>
        <strain evidence="2">CGMCC 1.14984</strain>
    </source>
</reference>
<evidence type="ECO:0000313" key="2">
    <source>
        <dbReference type="EMBL" id="GGH99068.1"/>
    </source>
</evidence>
<dbReference type="Proteomes" id="UP000818603">
    <property type="component" value="Unassembled WGS sequence"/>
</dbReference>
<dbReference type="EMBL" id="VCJR02000002">
    <property type="protein sequence ID" value="NHK28635.1"/>
    <property type="molecule type" value="Genomic_DNA"/>
</dbReference>
<sequence>MKEIILAALLGSAMVAGATAQEAAPELEEFTDYDDFSDDESLLEGSWEQMALDDSVYINPLAEIPCEQSAVVSGEGGSITVSGMYTFFWSDEGFVVIEQGFGLGGFFGEAETTVAVLDYDYQYGGGLIVKNTIGPLAQMVITPFEDENFPGEQLMEVREAKEGGSASYFRKCG</sequence>
<keyword evidence="1" id="KW-0732">Signal</keyword>
<evidence type="ECO:0000256" key="1">
    <source>
        <dbReference type="SAM" id="SignalP"/>
    </source>
</evidence>